<comment type="caution">
    <text evidence="7">The sequence shown here is derived from an EMBL/GenBank/DDBJ whole genome shotgun (WGS) entry which is preliminary data.</text>
</comment>
<evidence type="ECO:0000256" key="6">
    <source>
        <dbReference type="SAM" id="Phobius"/>
    </source>
</evidence>
<keyword evidence="8" id="KW-1185">Reference proteome</keyword>
<protein>
    <submittedName>
        <fullName evidence="7">Uncharacterized protein</fullName>
    </submittedName>
</protein>
<comment type="subcellular location">
    <subcellularLocation>
        <location evidence="1">Membrane</location>
        <topology evidence="1">Multi-pass membrane protein</topology>
    </subcellularLocation>
</comment>
<evidence type="ECO:0000313" key="8">
    <source>
        <dbReference type="Proteomes" id="UP001201163"/>
    </source>
</evidence>
<evidence type="ECO:0000256" key="2">
    <source>
        <dbReference type="ARBA" id="ARBA00007262"/>
    </source>
</evidence>
<dbReference type="AlphaFoldDB" id="A0AAD4QCZ2"/>
<evidence type="ECO:0000313" key="7">
    <source>
        <dbReference type="EMBL" id="KAH9001180.1"/>
    </source>
</evidence>
<accession>A0AAD4QCZ2</accession>
<evidence type="ECO:0000256" key="5">
    <source>
        <dbReference type="ARBA" id="ARBA00023136"/>
    </source>
</evidence>
<feature type="transmembrane region" description="Helical" evidence="6">
    <location>
        <begin position="7"/>
        <end position="26"/>
    </location>
</feature>
<dbReference type="Proteomes" id="UP001201163">
    <property type="component" value="Unassembled WGS sequence"/>
</dbReference>
<gene>
    <name evidence="7" type="ORF">EDB92DRAFT_1825226</name>
</gene>
<dbReference type="EMBL" id="JAKELL010000001">
    <property type="protein sequence ID" value="KAH9001180.1"/>
    <property type="molecule type" value="Genomic_DNA"/>
</dbReference>
<comment type="similarity">
    <text evidence="2">Belongs to the IFI6/IFI27 family.</text>
</comment>
<reference evidence="7" key="1">
    <citation type="submission" date="2022-01" db="EMBL/GenBank/DDBJ databases">
        <title>Comparative genomics reveals a dynamic genome evolution in the ectomycorrhizal milk-cap (Lactarius) mushrooms.</title>
        <authorList>
            <consortium name="DOE Joint Genome Institute"/>
            <person name="Lebreton A."/>
            <person name="Tang N."/>
            <person name="Kuo A."/>
            <person name="LaButti K."/>
            <person name="Drula E."/>
            <person name="Barry K."/>
            <person name="Clum A."/>
            <person name="Lipzen A."/>
            <person name="Mousain D."/>
            <person name="Ng V."/>
            <person name="Wang R."/>
            <person name="Wang X."/>
            <person name="Dai Y."/>
            <person name="Henrissat B."/>
            <person name="Grigoriev I.V."/>
            <person name="Guerin-Laguette A."/>
            <person name="Yu F."/>
            <person name="Martin F.M."/>
        </authorList>
    </citation>
    <scope>NUCLEOTIDE SEQUENCE</scope>
    <source>
        <strain evidence="7">QP</strain>
    </source>
</reference>
<dbReference type="Gene3D" id="6.10.110.10">
    <property type="match status" value="1"/>
</dbReference>
<keyword evidence="3 6" id="KW-0812">Transmembrane</keyword>
<proteinExistence type="inferred from homology"/>
<dbReference type="GO" id="GO:0016020">
    <property type="term" value="C:membrane"/>
    <property type="evidence" value="ECO:0007669"/>
    <property type="project" value="UniProtKB-SubCell"/>
</dbReference>
<sequence length="142" mass="14212">MKYNRRLVILVAVGVIAGIVLTPVVAPPILHALGFSAIGPVAGTAAAAMQAGIGNVAAGSFFAMAQGVAMGGTIPAAFTAIGGGLGGLFGAFFSTRLASEIMRQVRRAASAVVAGIHAAAAKVAGAWRRFSSWFQKGGKCKI</sequence>
<dbReference type="Pfam" id="PF06140">
    <property type="entry name" value="Ifi-6-16"/>
    <property type="match status" value="1"/>
</dbReference>
<name>A0AAD4QCZ2_9AGAM</name>
<evidence type="ECO:0000256" key="3">
    <source>
        <dbReference type="ARBA" id="ARBA00022692"/>
    </source>
</evidence>
<dbReference type="InterPro" id="IPR009311">
    <property type="entry name" value="IFI6/IFI27-like"/>
</dbReference>
<evidence type="ECO:0000256" key="4">
    <source>
        <dbReference type="ARBA" id="ARBA00022989"/>
    </source>
</evidence>
<keyword evidence="5 6" id="KW-0472">Membrane</keyword>
<organism evidence="7 8">
    <name type="scientific">Lactarius akahatsu</name>
    <dbReference type="NCBI Taxonomy" id="416441"/>
    <lineage>
        <taxon>Eukaryota</taxon>
        <taxon>Fungi</taxon>
        <taxon>Dikarya</taxon>
        <taxon>Basidiomycota</taxon>
        <taxon>Agaricomycotina</taxon>
        <taxon>Agaricomycetes</taxon>
        <taxon>Russulales</taxon>
        <taxon>Russulaceae</taxon>
        <taxon>Lactarius</taxon>
    </lineage>
</organism>
<keyword evidence="4 6" id="KW-1133">Transmembrane helix</keyword>
<feature type="transmembrane region" description="Helical" evidence="6">
    <location>
        <begin position="74"/>
        <end position="93"/>
    </location>
</feature>
<evidence type="ECO:0000256" key="1">
    <source>
        <dbReference type="ARBA" id="ARBA00004141"/>
    </source>
</evidence>
<dbReference type="InterPro" id="IPR038213">
    <property type="entry name" value="IFI6/IFI27-like_sf"/>
</dbReference>